<accession>A0A7C3UYI8</accession>
<keyword evidence="1" id="KW-0472">Membrane</keyword>
<keyword evidence="1" id="KW-1133">Transmembrane helix</keyword>
<organism evidence="2">
    <name type="scientific">Desulfobacca acetoxidans</name>
    <dbReference type="NCBI Taxonomy" id="60893"/>
    <lineage>
        <taxon>Bacteria</taxon>
        <taxon>Pseudomonadati</taxon>
        <taxon>Thermodesulfobacteriota</taxon>
        <taxon>Desulfobaccia</taxon>
        <taxon>Desulfobaccales</taxon>
        <taxon>Desulfobaccaceae</taxon>
        <taxon>Desulfobacca</taxon>
    </lineage>
</organism>
<keyword evidence="1" id="KW-0812">Transmembrane</keyword>
<protein>
    <submittedName>
        <fullName evidence="2">Uncharacterized protein</fullName>
    </submittedName>
</protein>
<sequence length="237" mass="27748">MLSYLFQFELTFYMQIVIFVVLIVYNFHVARKMPNRLFAGFEIAKDIVTIIIFVYFFLNWSTVVNPTLRTASIIGMAIINLLLLWHVLLTRAELPYQTALNACVGEPKSVENYQTLVSKGKHYYYLRYFWRALFSGKFSRRFLHDIAAEQIRYDLQTAFQREGITKDLINFKMLMAYLRQKLATDETLPVDFREIITKAIGNFEHPWIEVQVNEFLEKVSASPEDLFASELASRPEG</sequence>
<dbReference type="EMBL" id="DTMF01000241">
    <property type="protein sequence ID" value="HGF34656.1"/>
    <property type="molecule type" value="Genomic_DNA"/>
</dbReference>
<feature type="transmembrane region" description="Helical" evidence="1">
    <location>
        <begin position="37"/>
        <end position="58"/>
    </location>
</feature>
<evidence type="ECO:0000313" key="2">
    <source>
        <dbReference type="EMBL" id="HGF34656.1"/>
    </source>
</evidence>
<reference evidence="2" key="1">
    <citation type="journal article" date="2020" name="mSystems">
        <title>Genome- and Community-Level Interaction Insights into Carbon Utilization and Element Cycling Functions of Hydrothermarchaeota in Hydrothermal Sediment.</title>
        <authorList>
            <person name="Zhou Z."/>
            <person name="Liu Y."/>
            <person name="Xu W."/>
            <person name="Pan J."/>
            <person name="Luo Z.H."/>
            <person name="Li M."/>
        </authorList>
    </citation>
    <scope>NUCLEOTIDE SEQUENCE [LARGE SCALE GENOMIC DNA]</scope>
    <source>
        <strain evidence="2">SpSt-897</strain>
    </source>
</reference>
<feature type="transmembrane region" description="Helical" evidence="1">
    <location>
        <begin position="70"/>
        <end position="89"/>
    </location>
</feature>
<comment type="caution">
    <text evidence="2">The sequence shown here is derived from an EMBL/GenBank/DDBJ whole genome shotgun (WGS) entry which is preliminary data.</text>
</comment>
<proteinExistence type="predicted"/>
<name>A0A7C3UYI8_9BACT</name>
<evidence type="ECO:0000256" key="1">
    <source>
        <dbReference type="SAM" id="Phobius"/>
    </source>
</evidence>
<feature type="transmembrane region" description="Helical" evidence="1">
    <location>
        <begin position="12"/>
        <end position="30"/>
    </location>
</feature>
<dbReference type="AlphaFoldDB" id="A0A7C3UYI8"/>
<gene>
    <name evidence="2" type="ORF">ENW96_09760</name>
</gene>